<evidence type="ECO:0000313" key="4">
    <source>
        <dbReference type="EMBL" id="MEM5549829.1"/>
    </source>
</evidence>
<accession>A0ABU9TYH8</accession>
<dbReference type="Proteomes" id="UP001388366">
    <property type="component" value="Unassembled WGS sequence"/>
</dbReference>
<dbReference type="Gene3D" id="3.40.190.10">
    <property type="entry name" value="Periplasmic binding protein-like II"/>
    <property type="match status" value="2"/>
</dbReference>
<feature type="domain" description="Solute-binding protein family 3/N-terminal" evidence="3">
    <location>
        <begin position="43"/>
        <end position="101"/>
    </location>
</feature>
<evidence type="ECO:0000256" key="1">
    <source>
        <dbReference type="ARBA" id="ARBA00010333"/>
    </source>
</evidence>
<dbReference type="PANTHER" id="PTHR35936:SF25">
    <property type="entry name" value="ABC TRANSPORTER SUBSTRATE-BINDING PROTEIN"/>
    <property type="match status" value="1"/>
</dbReference>
<proteinExistence type="inferred from homology"/>
<dbReference type="SUPFAM" id="SSF53850">
    <property type="entry name" value="Periplasmic binding protein-like II"/>
    <property type="match status" value="1"/>
</dbReference>
<evidence type="ECO:0000259" key="3">
    <source>
        <dbReference type="Pfam" id="PF00497"/>
    </source>
</evidence>
<dbReference type="Pfam" id="PF00497">
    <property type="entry name" value="SBP_bac_3"/>
    <property type="match status" value="1"/>
</dbReference>
<dbReference type="InterPro" id="IPR001638">
    <property type="entry name" value="Solute-binding_3/MltF_N"/>
</dbReference>
<evidence type="ECO:0000256" key="2">
    <source>
        <dbReference type="ARBA" id="ARBA00022729"/>
    </source>
</evidence>
<dbReference type="EMBL" id="JBBMQU010000004">
    <property type="protein sequence ID" value="MEM5549829.1"/>
    <property type="molecule type" value="Genomic_DNA"/>
</dbReference>
<name>A0ABU9TYH8_9GAMM</name>
<dbReference type="PANTHER" id="PTHR35936">
    <property type="entry name" value="MEMBRANE-BOUND LYTIC MUREIN TRANSGLYCOSYLASE F"/>
    <property type="match status" value="1"/>
</dbReference>
<gene>
    <name evidence="4" type="ORF">WNY63_03635</name>
</gene>
<evidence type="ECO:0000313" key="5">
    <source>
        <dbReference type="Proteomes" id="UP001388366"/>
    </source>
</evidence>
<protein>
    <submittedName>
        <fullName evidence="4">Transporter substrate-binding domain-containing protein</fullName>
    </submittedName>
</protein>
<comment type="caution">
    <text evidence="4">The sequence shown here is derived from an EMBL/GenBank/DDBJ whole genome shotgun (WGS) entry which is preliminary data.</text>
</comment>
<reference evidence="4 5" key="1">
    <citation type="submission" date="2024-03" db="EMBL/GenBank/DDBJ databases">
        <title>Community enrichment and isolation of bacterial strains for fucoidan degradation.</title>
        <authorList>
            <person name="Sichert A."/>
        </authorList>
    </citation>
    <scope>NUCLEOTIDE SEQUENCE [LARGE SCALE GENOMIC DNA]</scope>
    <source>
        <strain evidence="4 5">AS81</strain>
    </source>
</reference>
<keyword evidence="5" id="KW-1185">Reference proteome</keyword>
<dbReference type="RefSeq" id="WP_342883309.1">
    <property type="nucleotide sequence ID" value="NZ_JBBMQU010000004.1"/>
</dbReference>
<keyword evidence="2" id="KW-0732">Signal</keyword>
<comment type="similarity">
    <text evidence="1">Belongs to the bacterial solute-binding protein 3 family.</text>
</comment>
<sequence length="273" mass="31266">MTTHKSGVTNSKNMHILKKRLILITGLLMLMCAFTSHSNVDVTILADDDYPPYSYLENGEVKGIYIDLLRRASTQLKLDYHVKIIPTPWKRALLTVKKGDVIGVVPPYLHYDSRPFISSYSVALGTEFVVTYCRENVDLKAALNLDLPVNKPVHLGMNAGYLLLDERYKQAIARGRIQLWENKSTAANVIKLLTNKIDCYVNDRKATQYELNSINKTYPQYNTVTVIEKDELSHRTAHIGFSREFSYPYKDDFIKRMNRALLDVMNETGKVKE</sequence>
<organism evidence="4 5">
    <name type="scientific">Pseudoalteromonas neustonica</name>
    <dbReference type="NCBI Taxonomy" id="1840331"/>
    <lineage>
        <taxon>Bacteria</taxon>
        <taxon>Pseudomonadati</taxon>
        <taxon>Pseudomonadota</taxon>
        <taxon>Gammaproteobacteria</taxon>
        <taxon>Alteromonadales</taxon>
        <taxon>Pseudoalteromonadaceae</taxon>
        <taxon>Pseudoalteromonas</taxon>
    </lineage>
</organism>